<dbReference type="CDD" id="cd02185">
    <property type="entry name" value="AroH"/>
    <property type="match status" value="1"/>
</dbReference>
<dbReference type="EMBL" id="CP120733">
    <property type="protein sequence ID" value="WFD12137.1"/>
    <property type="molecule type" value="Genomic_DNA"/>
</dbReference>
<dbReference type="Gene3D" id="3.30.1330.40">
    <property type="entry name" value="RutC-like"/>
    <property type="match status" value="1"/>
</dbReference>
<keyword evidence="2" id="KW-0028">Amino-acid biosynthesis</keyword>
<keyword evidence="2 3" id="KW-0413">Isomerase</keyword>
<dbReference type="NCBIfam" id="TIGR01796">
    <property type="entry name" value="CM_mono_aroH"/>
    <property type="match status" value="1"/>
</dbReference>
<keyword evidence="2" id="KW-0057">Aromatic amino acid biosynthesis</keyword>
<organism evidence="3 4">
    <name type="scientific">Tepidibacter hydrothermalis</name>
    <dbReference type="NCBI Taxonomy" id="3036126"/>
    <lineage>
        <taxon>Bacteria</taxon>
        <taxon>Bacillati</taxon>
        <taxon>Bacillota</taxon>
        <taxon>Clostridia</taxon>
        <taxon>Peptostreptococcales</taxon>
        <taxon>Peptostreptococcaceae</taxon>
        <taxon>Tepidibacter</taxon>
    </lineage>
</organism>
<evidence type="ECO:0000256" key="2">
    <source>
        <dbReference type="PROSITE-ProRule" id="PRU00514"/>
    </source>
</evidence>
<dbReference type="GO" id="GO:0004106">
    <property type="term" value="F:chorismate mutase activity"/>
    <property type="evidence" value="ECO:0007669"/>
    <property type="project" value="UniProtKB-EC"/>
</dbReference>
<name>A0ABY8EGS0_9FIRM</name>
<protein>
    <recommendedName>
        <fullName evidence="1 2">chorismate mutase</fullName>
        <ecNumber evidence="1 2">5.4.99.5</ecNumber>
    </recommendedName>
</protein>
<dbReference type="EC" id="5.4.99.5" evidence="1 2"/>
<reference evidence="3 4" key="1">
    <citation type="submission" date="2023-03" db="EMBL/GenBank/DDBJ databases">
        <title>Complete genome sequence of Tepidibacter sp. SWIR-1, isolated from a deep-sea hydrothermal vent.</title>
        <authorList>
            <person name="Li X."/>
        </authorList>
    </citation>
    <scope>NUCLEOTIDE SEQUENCE [LARGE SCALE GENOMIC DNA]</scope>
    <source>
        <strain evidence="3 4">SWIR-1</strain>
    </source>
</reference>
<dbReference type="PIRSF" id="PIRSF005965">
    <property type="entry name" value="Chor_mut_AroH"/>
    <property type="match status" value="1"/>
</dbReference>
<dbReference type="InterPro" id="IPR035959">
    <property type="entry name" value="RutC-like_sf"/>
</dbReference>
<comment type="catalytic activity">
    <reaction evidence="2">
        <text>chorismate = prephenate</text>
        <dbReference type="Rhea" id="RHEA:13897"/>
        <dbReference type="ChEBI" id="CHEBI:29748"/>
        <dbReference type="ChEBI" id="CHEBI:29934"/>
        <dbReference type="EC" id="5.4.99.5"/>
    </reaction>
</comment>
<dbReference type="InterPro" id="IPR008243">
    <property type="entry name" value="Chorismate_mutase_AroH"/>
</dbReference>
<dbReference type="PANTHER" id="PTHR21164:SF0">
    <property type="entry name" value="CHORISMATE MUTASE AROH"/>
    <property type="match status" value="1"/>
</dbReference>
<gene>
    <name evidence="3" type="primary">aroH</name>
    <name evidence="3" type="ORF">P4S50_08665</name>
</gene>
<dbReference type="Proteomes" id="UP001222800">
    <property type="component" value="Chromosome"/>
</dbReference>
<dbReference type="Pfam" id="PF07736">
    <property type="entry name" value="CM_1"/>
    <property type="match status" value="1"/>
</dbReference>
<proteinExistence type="predicted"/>
<dbReference type="PANTHER" id="PTHR21164">
    <property type="entry name" value="CHORISMATE MUTASE"/>
    <property type="match status" value="1"/>
</dbReference>
<dbReference type="SUPFAM" id="SSF55298">
    <property type="entry name" value="YjgF-like"/>
    <property type="match status" value="1"/>
</dbReference>
<evidence type="ECO:0000256" key="1">
    <source>
        <dbReference type="NCBIfam" id="TIGR01796"/>
    </source>
</evidence>
<sequence>MKTLAIRGATTVEKNEKLCILNETKILIQKIIDMNNLQEENIVSIIFTMTRDLDEVYASVAVRELLGLNDIPLLNFEEKYIKNSLGKCIRVLMHVNTDTEKDKIVHIYLNEAKKLRTDLSIRSESNE</sequence>
<dbReference type="PROSITE" id="PS51167">
    <property type="entry name" value="CHORISMATE_MUT_1"/>
    <property type="match status" value="1"/>
</dbReference>
<evidence type="ECO:0000313" key="4">
    <source>
        <dbReference type="Proteomes" id="UP001222800"/>
    </source>
</evidence>
<keyword evidence="4" id="KW-1185">Reference proteome</keyword>
<accession>A0ABY8EGS0</accession>
<dbReference type="RefSeq" id="WP_277734430.1">
    <property type="nucleotide sequence ID" value="NZ_CP120733.1"/>
</dbReference>
<evidence type="ECO:0000313" key="3">
    <source>
        <dbReference type="EMBL" id="WFD12137.1"/>
    </source>
</evidence>